<accession>A0A4Z2HR15</accession>
<proteinExistence type="predicted"/>
<organism evidence="1 2">
    <name type="scientific">Liparis tanakae</name>
    <name type="common">Tanaka's snailfish</name>
    <dbReference type="NCBI Taxonomy" id="230148"/>
    <lineage>
        <taxon>Eukaryota</taxon>
        <taxon>Metazoa</taxon>
        <taxon>Chordata</taxon>
        <taxon>Craniata</taxon>
        <taxon>Vertebrata</taxon>
        <taxon>Euteleostomi</taxon>
        <taxon>Actinopterygii</taxon>
        <taxon>Neopterygii</taxon>
        <taxon>Teleostei</taxon>
        <taxon>Neoteleostei</taxon>
        <taxon>Acanthomorphata</taxon>
        <taxon>Eupercaria</taxon>
        <taxon>Perciformes</taxon>
        <taxon>Cottioidei</taxon>
        <taxon>Cottales</taxon>
        <taxon>Liparidae</taxon>
        <taxon>Liparis</taxon>
    </lineage>
</organism>
<dbReference type="Proteomes" id="UP000314294">
    <property type="component" value="Unassembled WGS sequence"/>
</dbReference>
<evidence type="ECO:0000313" key="2">
    <source>
        <dbReference type="Proteomes" id="UP000314294"/>
    </source>
</evidence>
<name>A0A4Z2HR15_9TELE</name>
<keyword evidence="2" id="KW-1185">Reference proteome</keyword>
<comment type="caution">
    <text evidence="1">The sequence shown here is derived from an EMBL/GenBank/DDBJ whole genome shotgun (WGS) entry which is preliminary data.</text>
</comment>
<dbReference type="AlphaFoldDB" id="A0A4Z2HR15"/>
<gene>
    <name evidence="1" type="ORF">EYF80_021462</name>
</gene>
<reference evidence="1 2" key="1">
    <citation type="submission" date="2019-03" db="EMBL/GenBank/DDBJ databases">
        <title>First draft genome of Liparis tanakae, snailfish: a comprehensive survey of snailfish specific genes.</title>
        <authorList>
            <person name="Kim W."/>
            <person name="Song I."/>
            <person name="Jeong J.-H."/>
            <person name="Kim D."/>
            <person name="Kim S."/>
            <person name="Ryu S."/>
            <person name="Song J.Y."/>
            <person name="Lee S.K."/>
        </authorList>
    </citation>
    <scope>NUCLEOTIDE SEQUENCE [LARGE SCALE GENOMIC DNA]</scope>
    <source>
        <tissue evidence="1">Muscle</tissue>
    </source>
</reference>
<evidence type="ECO:0000313" key="1">
    <source>
        <dbReference type="EMBL" id="TNN68279.1"/>
    </source>
</evidence>
<protein>
    <submittedName>
        <fullName evidence="1">Uncharacterized protein</fullName>
    </submittedName>
</protein>
<sequence length="72" mass="8361">MAIRFKPVYNKRLETKPVLVRTFNTWTDGAQASLQGCFEATDWSTFKVATNNIHKYTETIERAHKVGCRRLN</sequence>
<dbReference type="EMBL" id="SRLO01000192">
    <property type="protein sequence ID" value="TNN68279.1"/>
    <property type="molecule type" value="Genomic_DNA"/>
</dbReference>